<evidence type="ECO:0000313" key="4">
    <source>
        <dbReference type="EMBL" id="APG30467.1"/>
    </source>
</evidence>
<comment type="subcellular location">
    <subcellularLocation>
        <location evidence="1">Membrane</location>
        <topology evidence="1">Single-pass membrane protein</topology>
    </subcellularLocation>
</comment>
<dbReference type="InterPro" id="IPR029044">
    <property type="entry name" value="Nucleotide-diphossugar_trans"/>
</dbReference>
<dbReference type="RefSeq" id="WP_025286940.1">
    <property type="nucleotide sequence ID" value="NZ_CP003181.2"/>
</dbReference>
<accession>A0AAN1E674</accession>
<dbReference type="CDD" id="cd00761">
    <property type="entry name" value="Glyco_tranf_GTA_type"/>
    <property type="match status" value="1"/>
</dbReference>
<evidence type="ECO:0000313" key="5">
    <source>
        <dbReference type="Proteomes" id="UP000019438"/>
    </source>
</evidence>
<proteinExistence type="predicted"/>
<name>A0AAN1E674_9PROT</name>
<gene>
    <name evidence="4" type="ORF">GbCGDNIH3_1501</name>
</gene>
<sequence>MKTAVAAIFKNEEHDILSWIAWYINVGFDTLILFNDSSTDRSRSILSECALRYDIRIIDVPPTDEYHIYRQKNCYIETLNIYKDEFDWIGFFDLDEYLFLNENETLHHFLDRPEDVGALAIHWCCYGPNNYLFKPKTHPFVAFDKHFPASQPINRHVKTLLRPKAWTGKWDNVHYFDVAPYRYANACGKEISWADPRGITSTEADFTRAKILHFQCRSLEQFLARLKKRPDVPQTITPWLGAQEMATVYDPHPGQLQSRIEGIIYEIQMAVVKARMADIINGFPHHSPLEKTIFKYNLSSPVSIFAINQQKKAENKIDFFSIKTFEGYDLGYDTINRCFRNGPIGENILPVIGAIFAEHPFMVHLIVPGAKEALLQINGDPRKSKCLRYERVNVKDHKGIFYLRHPDSKFFICCEPPYHGGKVTCSRTEPKSWEEFSLLPLEDHKAPRNIEHSFVQMLQNPNLLSNESDIISICYQLLITKYGLDKMQNFSLPYST</sequence>
<dbReference type="Pfam" id="PF13704">
    <property type="entry name" value="Glyco_tranf_2_4"/>
    <property type="match status" value="1"/>
</dbReference>
<evidence type="ECO:0000256" key="3">
    <source>
        <dbReference type="ARBA" id="ARBA00022989"/>
    </source>
</evidence>
<evidence type="ECO:0000256" key="1">
    <source>
        <dbReference type="ARBA" id="ARBA00004167"/>
    </source>
</evidence>
<keyword evidence="3" id="KW-0472">Membrane</keyword>
<keyword evidence="2" id="KW-0812">Transmembrane</keyword>
<dbReference type="AlphaFoldDB" id="A0AAN1E674"/>
<dbReference type="KEGG" id="gbc:GbCGDNIH3_1501"/>
<dbReference type="SUPFAM" id="SSF53448">
    <property type="entry name" value="Nucleotide-diphospho-sugar transferases"/>
    <property type="match status" value="1"/>
</dbReference>
<organism evidence="4 5">
    <name type="scientific">Granulibacter bethesdensis</name>
    <dbReference type="NCBI Taxonomy" id="364410"/>
    <lineage>
        <taxon>Bacteria</taxon>
        <taxon>Pseudomonadati</taxon>
        <taxon>Pseudomonadota</taxon>
        <taxon>Alphaproteobacteria</taxon>
        <taxon>Acetobacterales</taxon>
        <taxon>Acetobacteraceae</taxon>
        <taxon>Granulibacter</taxon>
    </lineage>
</organism>
<dbReference type="Proteomes" id="UP000019438">
    <property type="component" value="Chromosome"/>
</dbReference>
<keyword evidence="3" id="KW-1133">Transmembrane helix</keyword>
<protein>
    <submittedName>
        <fullName evidence="4">Membrane spanning protein</fullName>
    </submittedName>
</protein>
<dbReference type="PANTHER" id="PTHR21461">
    <property type="entry name" value="GLYCOSYLTRANSFERASE FAMILY 92 PROTEIN"/>
    <property type="match status" value="1"/>
</dbReference>
<dbReference type="EMBL" id="CP003181">
    <property type="protein sequence ID" value="APG30467.1"/>
    <property type="molecule type" value="Genomic_DNA"/>
</dbReference>
<evidence type="ECO:0000256" key="2">
    <source>
        <dbReference type="ARBA" id="ARBA00022692"/>
    </source>
</evidence>
<dbReference type="Gene3D" id="3.90.550.10">
    <property type="entry name" value="Spore Coat Polysaccharide Biosynthesis Protein SpsA, Chain A"/>
    <property type="match status" value="1"/>
</dbReference>
<dbReference type="PANTHER" id="PTHR21461:SF69">
    <property type="entry name" value="GLYCOSYLTRANSFERASE FAMILY 92 PROTEIN"/>
    <property type="match status" value="1"/>
</dbReference>
<reference evidence="5" key="1">
    <citation type="submission" date="2012-06" db="EMBL/GenBank/DDBJ databases">
        <title>Genome analysis of multiple Granulibacter bethesdensis isolates demonstrates substantial genome diversity.</title>
        <authorList>
            <person name="Greenberg D.E."/>
            <person name="Porcella S.F."/>
            <person name="Zarember K."/>
            <person name="Zelazny A.M."/>
            <person name="Bruno D."/>
            <person name="Martens C."/>
            <person name="Barbian K.D."/>
            <person name="Jaske E."/>
            <person name="Holland S.M."/>
        </authorList>
    </citation>
    <scope>NUCLEOTIDE SEQUENCE [LARGE SCALE GENOMIC DNA]</scope>
    <source>
        <strain evidence="5">CGDNIH3</strain>
    </source>
</reference>
<dbReference type="GO" id="GO:0005737">
    <property type="term" value="C:cytoplasm"/>
    <property type="evidence" value="ECO:0007669"/>
    <property type="project" value="TreeGrafter"/>
</dbReference>
<dbReference type="GO" id="GO:0016020">
    <property type="term" value="C:membrane"/>
    <property type="evidence" value="ECO:0007669"/>
    <property type="project" value="UniProtKB-SubCell"/>
</dbReference>
<dbReference type="GO" id="GO:0016757">
    <property type="term" value="F:glycosyltransferase activity"/>
    <property type="evidence" value="ECO:0007669"/>
    <property type="project" value="TreeGrafter"/>
</dbReference>